<dbReference type="PROSITE" id="PS51100">
    <property type="entry name" value="PTS_EIIB_TYPE_3"/>
    <property type="match status" value="1"/>
</dbReference>
<comment type="caution">
    <text evidence="9">The sequence shown here is derived from an EMBL/GenBank/DDBJ whole genome shotgun (WGS) entry which is preliminary data.</text>
</comment>
<dbReference type="EMBL" id="LQYT01000021">
    <property type="protein sequence ID" value="KYD21205.1"/>
    <property type="molecule type" value="Genomic_DNA"/>
</dbReference>
<evidence type="ECO:0000256" key="2">
    <source>
        <dbReference type="ARBA" id="ARBA00022553"/>
    </source>
</evidence>
<dbReference type="GO" id="GO:0016301">
    <property type="term" value="F:kinase activity"/>
    <property type="evidence" value="ECO:0007669"/>
    <property type="project" value="UniProtKB-KW"/>
</dbReference>
<dbReference type="GO" id="GO:0008982">
    <property type="term" value="F:protein-N(PI)-phosphohistidine-sugar phosphotransferase activity"/>
    <property type="evidence" value="ECO:0007669"/>
    <property type="project" value="InterPro"/>
</dbReference>
<dbReference type="PANTHER" id="PTHR34581">
    <property type="entry name" value="PTS SYSTEM N,N'-DIACETYLCHITOBIOSE-SPECIFIC EIIB COMPONENT"/>
    <property type="match status" value="1"/>
</dbReference>
<name>A0A150MA54_9BACI</name>
<dbReference type="PATRIC" id="fig|301148.3.peg.2187"/>
<sequence>MKKILLVCGAGMSTSLLAAKIEEAAKKRGLEIEVFATAGGDLSREAENIDILLLGPQLSFKKEEYLEKYGNRFPVEVIHPDDYGMMNGEKVLDFALKIIDGK</sequence>
<dbReference type="OrthoDB" id="9808134at2"/>
<dbReference type="InterPro" id="IPR036095">
    <property type="entry name" value="PTS_EIIB-like_sf"/>
</dbReference>
<dbReference type="SUPFAM" id="SSF52794">
    <property type="entry name" value="PTS system IIB component-like"/>
    <property type="match status" value="1"/>
</dbReference>
<evidence type="ECO:0000259" key="8">
    <source>
        <dbReference type="PROSITE" id="PS51100"/>
    </source>
</evidence>
<evidence type="ECO:0000256" key="7">
    <source>
        <dbReference type="PROSITE-ProRule" id="PRU00423"/>
    </source>
</evidence>
<dbReference type="CDD" id="cd05564">
    <property type="entry name" value="PTS_IIB_chitobiose_lichenan"/>
    <property type="match status" value="1"/>
</dbReference>
<feature type="modified residue" description="Phosphocysteine; by EIIA" evidence="7">
    <location>
        <position position="8"/>
    </location>
</feature>
<keyword evidence="4 9" id="KW-0808">Transferase</keyword>
<dbReference type="Gene3D" id="3.40.50.2300">
    <property type="match status" value="1"/>
</dbReference>
<protein>
    <submittedName>
        <fullName evidence="9">PTS system, cellobiose-specific IIB component</fullName>
        <ecNumber evidence="9">2.7.1.69</ecNumber>
    </submittedName>
</protein>
<keyword evidence="2" id="KW-0597">Phosphoprotein</keyword>
<dbReference type="InterPro" id="IPR013012">
    <property type="entry name" value="PTS_EIIB_3"/>
</dbReference>
<keyword evidence="3" id="KW-0762">Sugar transport</keyword>
<accession>A0A150MA54</accession>
<dbReference type="InterPro" id="IPR003501">
    <property type="entry name" value="PTS_EIIB_2/3"/>
</dbReference>
<reference evidence="9 10" key="1">
    <citation type="submission" date="2016-01" db="EMBL/GenBank/DDBJ databases">
        <title>Draft Genome Sequences of Seven Thermophilic Sporeformers Isolated from Foods.</title>
        <authorList>
            <person name="Berendsen E.M."/>
            <person name="Wells-Bennik M.H."/>
            <person name="Krawcyk A.O."/>
            <person name="De Jong A."/>
            <person name="Holsappel S."/>
            <person name="Eijlander R.T."/>
            <person name="Kuipers O.P."/>
        </authorList>
    </citation>
    <scope>NUCLEOTIDE SEQUENCE [LARGE SCALE GENOMIC DNA]</scope>
    <source>
        <strain evidence="9 10">B4135</strain>
    </source>
</reference>
<dbReference type="EC" id="2.7.1.69" evidence="9"/>
<dbReference type="Proteomes" id="UP000075683">
    <property type="component" value="Unassembled WGS sequence"/>
</dbReference>
<dbReference type="STRING" id="301148.B4135_0540"/>
<dbReference type="RefSeq" id="WP_082798444.1">
    <property type="nucleotide sequence ID" value="NZ_LQYT01000021.1"/>
</dbReference>
<evidence type="ECO:0000313" key="9">
    <source>
        <dbReference type="EMBL" id="KYD21205.1"/>
    </source>
</evidence>
<evidence type="ECO:0000256" key="4">
    <source>
        <dbReference type="ARBA" id="ARBA00022679"/>
    </source>
</evidence>
<organism evidence="9 10">
    <name type="scientific">Caldibacillus debilis</name>
    <dbReference type="NCBI Taxonomy" id="301148"/>
    <lineage>
        <taxon>Bacteria</taxon>
        <taxon>Bacillati</taxon>
        <taxon>Bacillota</taxon>
        <taxon>Bacilli</taxon>
        <taxon>Bacillales</taxon>
        <taxon>Bacillaceae</taxon>
        <taxon>Caldibacillus</taxon>
    </lineage>
</organism>
<proteinExistence type="predicted"/>
<evidence type="ECO:0000256" key="6">
    <source>
        <dbReference type="ARBA" id="ARBA00022777"/>
    </source>
</evidence>
<dbReference type="InterPro" id="IPR051819">
    <property type="entry name" value="PTS_sugar-specific_EIIB"/>
</dbReference>
<keyword evidence="6" id="KW-0418">Kinase</keyword>
<dbReference type="GO" id="GO:0009401">
    <property type="term" value="P:phosphoenolpyruvate-dependent sugar phosphotransferase system"/>
    <property type="evidence" value="ECO:0007669"/>
    <property type="project" value="UniProtKB-KW"/>
</dbReference>
<dbReference type="Pfam" id="PF02302">
    <property type="entry name" value="PTS_IIB"/>
    <property type="match status" value="1"/>
</dbReference>
<gene>
    <name evidence="9" type="ORF">B4135_0540</name>
</gene>
<keyword evidence="5" id="KW-0598">Phosphotransferase system</keyword>
<feature type="domain" description="PTS EIIB type-3" evidence="8">
    <location>
        <begin position="1"/>
        <end position="102"/>
    </location>
</feature>
<dbReference type="AlphaFoldDB" id="A0A150MA54"/>
<dbReference type="PANTHER" id="PTHR34581:SF2">
    <property type="entry name" value="PTS SYSTEM N,N'-DIACETYLCHITOBIOSE-SPECIFIC EIIB COMPONENT"/>
    <property type="match status" value="1"/>
</dbReference>
<evidence type="ECO:0000256" key="5">
    <source>
        <dbReference type="ARBA" id="ARBA00022683"/>
    </source>
</evidence>
<evidence type="ECO:0000313" key="10">
    <source>
        <dbReference type="Proteomes" id="UP000075683"/>
    </source>
</evidence>
<keyword evidence="1" id="KW-0813">Transport</keyword>
<evidence type="ECO:0000256" key="1">
    <source>
        <dbReference type="ARBA" id="ARBA00022448"/>
    </source>
</evidence>
<evidence type="ECO:0000256" key="3">
    <source>
        <dbReference type="ARBA" id="ARBA00022597"/>
    </source>
</evidence>